<accession>A0A518DKU8</accession>
<dbReference type="AlphaFoldDB" id="A0A518DKU8"/>
<dbReference type="Pfam" id="PF07627">
    <property type="entry name" value="PSCyt3"/>
    <property type="match status" value="1"/>
</dbReference>
<feature type="domain" description="DUF1588" evidence="2">
    <location>
        <begin position="599"/>
        <end position="695"/>
    </location>
</feature>
<organism evidence="5 6">
    <name type="scientific">Lignipirellula cremea</name>
    <dbReference type="NCBI Taxonomy" id="2528010"/>
    <lineage>
        <taxon>Bacteria</taxon>
        <taxon>Pseudomonadati</taxon>
        <taxon>Planctomycetota</taxon>
        <taxon>Planctomycetia</taxon>
        <taxon>Pirellulales</taxon>
        <taxon>Pirellulaceae</taxon>
        <taxon>Lignipirellula</taxon>
    </lineage>
</organism>
<evidence type="ECO:0008006" key="7">
    <source>
        <dbReference type="Google" id="ProtNLM"/>
    </source>
</evidence>
<dbReference type="InterPro" id="IPR011429">
    <property type="entry name" value="Cyt_c_Planctomycete-type"/>
</dbReference>
<feature type="domain" description="Cytochrome C Planctomycete-type" evidence="4">
    <location>
        <begin position="14"/>
        <end position="60"/>
    </location>
</feature>
<feature type="domain" description="DUF1592" evidence="3">
    <location>
        <begin position="310"/>
        <end position="360"/>
    </location>
</feature>
<dbReference type="Proteomes" id="UP000317648">
    <property type="component" value="Chromosome"/>
</dbReference>
<evidence type="ECO:0000313" key="5">
    <source>
        <dbReference type="EMBL" id="QDU92464.1"/>
    </source>
</evidence>
<proteinExistence type="predicted"/>
<evidence type="ECO:0000313" key="6">
    <source>
        <dbReference type="Proteomes" id="UP000317648"/>
    </source>
</evidence>
<dbReference type="Pfam" id="PF07631">
    <property type="entry name" value="PSD4"/>
    <property type="match status" value="1"/>
</dbReference>
<dbReference type="Pfam" id="PF07624">
    <property type="entry name" value="PSD2"/>
    <property type="match status" value="1"/>
</dbReference>
<evidence type="ECO:0000259" key="2">
    <source>
        <dbReference type="Pfam" id="PF07627"/>
    </source>
</evidence>
<evidence type="ECO:0000259" key="3">
    <source>
        <dbReference type="Pfam" id="PF07631"/>
    </source>
</evidence>
<evidence type="ECO:0000259" key="4">
    <source>
        <dbReference type="Pfam" id="PF07635"/>
    </source>
</evidence>
<dbReference type="InterPro" id="IPR013039">
    <property type="entry name" value="DUF1588"/>
</dbReference>
<dbReference type="Pfam" id="PF07635">
    <property type="entry name" value="PSCyt1"/>
    <property type="match status" value="1"/>
</dbReference>
<feature type="domain" description="DUF1585" evidence="1">
    <location>
        <begin position="738"/>
        <end position="807"/>
    </location>
</feature>
<keyword evidence="6" id="KW-1185">Reference proteome</keyword>
<gene>
    <name evidence="5" type="ORF">Pla8534_02120</name>
</gene>
<dbReference type="KEGG" id="lcre:Pla8534_02120"/>
<sequence>MVPEPIQGIITTRCLDCHSGETAEADVRFDNLATLTLNAQLELFNRAQDQLFFGLMPPEDADPLSGIEHAELAGWLRRELRSRHASKLDDKLRDPSYGNYVDHEQLFNGSIRDKPFTPARRWLVSPQIFHERVNAVFQLRERDRQRNFYGVTNPIVLPDHSGVRYYDTAALDGGHLLVMLNNAQWIAEKQVFAAAHQGEDRRQLQFANEKDRWCPPTSPPEFVAILQKQSTPSDEELISAIHAQFDCVLQRRASAAELTKHLPQFRSAIELAGNEDGLRQMLLSVLLKSEFLYRLEFGAGEPDEYGRKKLSPREASYAIAYAVSDRVPDEQLVQAAAEGRLLSKEDYRREVTRLLDDKKSFSDEGDPTLNGIHLRSHTVSHPKINRFFREFFGYPASVKLFKDVSRSGGFFDNAGRDYTGTAGSVTNEADRIVDYILSQDRDVFAQLLTTDLNFVLHTRSNEQGQKLVDGWRRAYEGLKDTEWKDNPEQVLLENFDKHKELFAQIGITDLREDRRKNHVRDLSRYMLFFEHTFGKGRTPITFPWFAHGGQKFRYSEIYSLPPVPGAGPLDYQGRRSRGQYDDEETWDYPVVQPFRIPHRKGLLTHPAWLLAHSQNTETDPVRRGRWIREKLLAGRVPDVPITVDAQIPEDHQRTLRERLDSVTLKQECWKCHQQMNPLGLTFEIFDDFGRYRTHESLELPDSLKETAAGKNTANVSTTKPVNAVGLLRGAGDPALDGEVTDAFDLIDRLAKSDLVRQSIIRHAFRYFMGRNETLSDSQTLIDADQAYIKSGGSFRAVIVSLLTSDSFMYRKNIELR</sequence>
<evidence type="ECO:0000259" key="1">
    <source>
        <dbReference type="Pfam" id="PF07624"/>
    </source>
</evidence>
<dbReference type="InterPro" id="IPR011478">
    <property type="entry name" value="DUF1585"/>
</dbReference>
<dbReference type="EMBL" id="CP036433">
    <property type="protein sequence ID" value="QDU92464.1"/>
    <property type="molecule type" value="Genomic_DNA"/>
</dbReference>
<name>A0A518DKU8_9BACT</name>
<reference evidence="5 6" key="1">
    <citation type="submission" date="2019-02" db="EMBL/GenBank/DDBJ databases">
        <title>Deep-cultivation of Planctomycetes and their phenomic and genomic characterization uncovers novel biology.</title>
        <authorList>
            <person name="Wiegand S."/>
            <person name="Jogler M."/>
            <person name="Boedeker C."/>
            <person name="Pinto D."/>
            <person name="Vollmers J."/>
            <person name="Rivas-Marin E."/>
            <person name="Kohn T."/>
            <person name="Peeters S.H."/>
            <person name="Heuer A."/>
            <person name="Rast P."/>
            <person name="Oberbeckmann S."/>
            <person name="Bunk B."/>
            <person name="Jeske O."/>
            <person name="Meyerdierks A."/>
            <person name="Storesund J.E."/>
            <person name="Kallscheuer N."/>
            <person name="Luecker S."/>
            <person name="Lage O.M."/>
            <person name="Pohl T."/>
            <person name="Merkel B.J."/>
            <person name="Hornburger P."/>
            <person name="Mueller R.-W."/>
            <person name="Bruemmer F."/>
            <person name="Labrenz M."/>
            <person name="Spormann A.M."/>
            <person name="Op den Camp H."/>
            <person name="Overmann J."/>
            <person name="Amann R."/>
            <person name="Jetten M.S.M."/>
            <person name="Mascher T."/>
            <person name="Medema M.H."/>
            <person name="Devos D.P."/>
            <person name="Kaster A.-K."/>
            <person name="Ovreas L."/>
            <person name="Rohde M."/>
            <person name="Galperin M.Y."/>
            <person name="Jogler C."/>
        </authorList>
    </citation>
    <scope>NUCLEOTIDE SEQUENCE [LARGE SCALE GENOMIC DNA]</scope>
    <source>
        <strain evidence="5 6">Pla85_3_4</strain>
    </source>
</reference>
<protein>
    <recommendedName>
        <fullName evidence="7">Planctomycete cytochrome C</fullName>
    </recommendedName>
</protein>
<dbReference type="InterPro" id="IPR013042">
    <property type="entry name" value="DUF1592"/>
</dbReference>